<protein>
    <submittedName>
        <fullName evidence="3">Alpha-ketoglutarate-dependent dioxygenase alkB homolog 7, mitochondrial isoform X1</fullName>
    </submittedName>
</protein>
<dbReference type="GeneID" id="107222343"/>
<keyword evidence="3" id="KW-0560">Oxidoreductase</keyword>
<dbReference type="GO" id="GO:0005759">
    <property type="term" value="C:mitochondrial matrix"/>
    <property type="evidence" value="ECO:0007669"/>
    <property type="project" value="TreeGrafter"/>
</dbReference>
<dbReference type="GO" id="GO:0051213">
    <property type="term" value="F:dioxygenase activity"/>
    <property type="evidence" value="ECO:0007669"/>
    <property type="project" value="UniProtKB-KW"/>
</dbReference>
<accession>A0A6J0BT86</accession>
<dbReference type="Proteomes" id="UP000829291">
    <property type="component" value="Chromosome 5"/>
</dbReference>
<dbReference type="InterPro" id="IPR037151">
    <property type="entry name" value="AlkB-like_sf"/>
</dbReference>
<reference evidence="3" key="1">
    <citation type="submission" date="2025-08" db="UniProtKB">
        <authorList>
            <consortium name="RefSeq"/>
        </authorList>
    </citation>
    <scope>IDENTIFICATION</scope>
    <source>
        <tissue evidence="3">Thorax and Abdomen</tissue>
    </source>
</reference>
<proteinExistence type="predicted"/>
<dbReference type="PANTHER" id="PTHR21052">
    <property type="entry name" value="SPERMATOGENESIS ASSOCIATED 11-RELATED"/>
    <property type="match status" value="1"/>
</dbReference>
<dbReference type="GO" id="GO:0006974">
    <property type="term" value="P:DNA damage response"/>
    <property type="evidence" value="ECO:0007669"/>
    <property type="project" value="InterPro"/>
</dbReference>
<sequence>MHQLLSVKTGRGMLSRSVLSAWPQTLWMKSLGSNLMNSGSRRSTKTLSSDWISELSATMRIFPDFITPQEEESLFQEIEPYLKRLRYESSHWDNAIQSYRETEKSTWNKGNSAVIQKIQKTAFPPDTSLLGHVHVLDLAGDGMIKPHVDSVRFCGDTIAGLSLLSDSVMRLTMVGYEKECFKDYLLLQRSLYVMSGAARYKYNHEILGPDGSTFEGNKIPRSRRISVICRCDPKHID</sequence>
<comment type="cofactor">
    <cofactor evidence="1">
        <name>Fe(2+)</name>
        <dbReference type="ChEBI" id="CHEBI:29033"/>
    </cofactor>
</comment>
<evidence type="ECO:0000313" key="3">
    <source>
        <dbReference type="RefSeq" id="XP_015517158.2"/>
    </source>
</evidence>
<dbReference type="SUPFAM" id="SSF51197">
    <property type="entry name" value="Clavaminate synthase-like"/>
    <property type="match status" value="1"/>
</dbReference>
<organism evidence="3">
    <name type="scientific">Neodiprion lecontei</name>
    <name type="common">Redheaded pine sawfly</name>
    <dbReference type="NCBI Taxonomy" id="441921"/>
    <lineage>
        <taxon>Eukaryota</taxon>
        <taxon>Metazoa</taxon>
        <taxon>Ecdysozoa</taxon>
        <taxon>Arthropoda</taxon>
        <taxon>Hexapoda</taxon>
        <taxon>Insecta</taxon>
        <taxon>Pterygota</taxon>
        <taxon>Neoptera</taxon>
        <taxon>Endopterygota</taxon>
        <taxon>Hymenoptera</taxon>
        <taxon>Tenthredinoidea</taxon>
        <taxon>Diprionidae</taxon>
        <taxon>Diprioninae</taxon>
        <taxon>Neodiprion</taxon>
    </lineage>
</organism>
<dbReference type="Gene3D" id="2.60.120.590">
    <property type="entry name" value="Alpha-ketoglutarate-dependent dioxygenase AlkB-like"/>
    <property type="match status" value="1"/>
</dbReference>
<dbReference type="RefSeq" id="XP_015517158.2">
    <property type="nucleotide sequence ID" value="XM_015661672.2"/>
</dbReference>
<dbReference type="KEGG" id="nlo:107222343"/>
<dbReference type="PANTHER" id="PTHR21052:SF0">
    <property type="entry name" value="ALPHA-KETOGLUTARATE-DEPENDENT DIOXYGENASE ALKB HOMOLOG 7, MITOCHONDRIAL"/>
    <property type="match status" value="1"/>
</dbReference>
<evidence type="ECO:0000256" key="1">
    <source>
        <dbReference type="ARBA" id="ARBA00001954"/>
    </source>
</evidence>
<keyword evidence="3" id="KW-0223">Dioxygenase</keyword>
<dbReference type="AlphaFoldDB" id="A0A6J0BT86"/>
<dbReference type="GO" id="GO:0006631">
    <property type="term" value="P:fatty acid metabolic process"/>
    <property type="evidence" value="ECO:0007669"/>
    <property type="project" value="TreeGrafter"/>
</dbReference>
<dbReference type="InParanoid" id="A0A6J0BT86"/>
<dbReference type="InterPro" id="IPR032870">
    <property type="entry name" value="ALKBH7-like"/>
</dbReference>
<gene>
    <name evidence="3" type="primary">LOC107222343</name>
</gene>
<evidence type="ECO:0000313" key="2">
    <source>
        <dbReference type="Proteomes" id="UP000829291"/>
    </source>
</evidence>
<name>A0A6J0BT86_NEOLC</name>
<dbReference type="OrthoDB" id="28127at2759"/>
<dbReference type="FunCoup" id="A0A6J0BT86">
    <property type="interactions" value="624"/>
</dbReference>
<keyword evidence="2" id="KW-1185">Reference proteome</keyword>